<evidence type="ECO:0000256" key="1">
    <source>
        <dbReference type="ARBA" id="ARBA00022734"/>
    </source>
</evidence>
<dbReference type="SUPFAM" id="SSF49899">
    <property type="entry name" value="Concanavalin A-like lectins/glucanases"/>
    <property type="match status" value="1"/>
</dbReference>
<dbReference type="Pfam" id="PF00139">
    <property type="entry name" value="Lectin_legB"/>
    <property type="match status" value="1"/>
</dbReference>
<dbReference type="GO" id="GO:0030246">
    <property type="term" value="F:carbohydrate binding"/>
    <property type="evidence" value="ECO:0007669"/>
    <property type="project" value="UniProtKB-KW"/>
</dbReference>
<reference evidence="4" key="1">
    <citation type="journal article" date="2005" name="Nature">
        <title>The map-based sequence of the rice genome.</title>
        <authorList>
            <consortium name="International rice genome sequencing project (IRGSP)"/>
            <person name="Matsumoto T."/>
            <person name="Wu J."/>
            <person name="Kanamori H."/>
            <person name="Katayose Y."/>
            <person name="Fujisawa M."/>
            <person name="Namiki N."/>
            <person name="Mizuno H."/>
            <person name="Yamamoto K."/>
            <person name="Antonio B.A."/>
            <person name="Baba T."/>
            <person name="Sakata K."/>
            <person name="Nagamura Y."/>
            <person name="Aoki H."/>
            <person name="Arikawa K."/>
            <person name="Arita K."/>
            <person name="Bito T."/>
            <person name="Chiden Y."/>
            <person name="Fujitsuka N."/>
            <person name="Fukunaka R."/>
            <person name="Hamada M."/>
            <person name="Harada C."/>
            <person name="Hayashi A."/>
            <person name="Hijishita S."/>
            <person name="Honda M."/>
            <person name="Hosokawa S."/>
            <person name="Ichikawa Y."/>
            <person name="Idonuma A."/>
            <person name="Iijima M."/>
            <person name="Ikeda M."/>
            <person name="Ikeno M."/>
            <person name="Ito K."/>
            <person name="Ito S."/>
            <person name="Ito T."/>
            <person name="Ito Y."/>
            <person name="Ito Y."/>
            <person name="Iwabuchi A."/>
            <person name="Kamiya K."/>
            <person name="Karasawa W."/>
            <person name="Kurita K."/>
            <person name="Katagiri S."/>
            <person name="Kikuta A."/>
            <person name="Kobayashi H."/>
            <person name="Kobayashi N."/>
            <person name="Machita K."/>
            <person name="Maehara T."/>
            <person name="Masukawa M."/>
            <person name="Mizubayashi T."/>
            <person name="Mukai Y."/>
            <person name="Nagasaki H."/>
            <person name="Nagata Y."/>
            <person name="Naito S."/>
            <person name="Nakashima M."/>
            <person name="Nakama Y."/>
            <person name="Nakamichi Y."/>
            <person name="Nakamura M."/>
            <person name="Meguro A."/>
            <person name="Negishi M."/>
            <person name="Ohta I."/>
            <person name="Ohta T."/>
            <person name="Okamoto M."/>
            <person name="Ono N."/>
            <person name="Saji S."/>
            <person name="Sakaguchi M."/>
            <person name="Sakai K."/>
            <person name="Shibata M."/>
            <person name="Shimokawa T."/>
            <person name="Song J."/>
            <person name="Takazaki Y."/>
            <person name="Terasawa K."/>
            <person name="Tsugane M."/>
            <person name="Tsuji K."/>
            <person name="Ueda S."/>
            <person name="Waki K."/>
            <person name="Yamagata H."/>
            <person name="Yamamoto M."/>
            <person name="Yamamoto S."/>
            <person name="Yamane H."/>
            <person name="Yoshiki S."/>
            <person name="Yoshihara R."/>
            <person name="Yukawa K."/>
            <person name="Zhong H."/>
            <person name="Yano M."/>
            <person name="Yuan Q."/>
            <person name="Ouyang S."/>
            <person name="Liu J."/>
            <person name="Jones K.M."/>
            <person name="Gansberger K."/>
            <person name="Moffat K."/>
            <person name="Hill J."/>
            <person name="Bera J."/>
            <person name="Fadrosh D."/>
            <person name="Jin S."/>
            <person name="Johri S."/>
            <person name="Kim M."/>
            <person name="Overton L."/>
            <person name="Reardon M."/>
            <person name="Tsitrin T."/>
            <person name="Vuong H."/>
            <person name="Weaver B."/>
            <person name="Ciecko A."/>
            <person name="Tallon L."/>
            <person name="Jackson J."/>
            <person name="Pai G."/>
            <person name="Aken S.V."/>
            <person name="Utterback T."/>
            <person name="Reidmuller S."/>
            <person name="Feldblyum T."/>
            <person name="Hsiao J."/>
            <person name="Zismann V."/>
            <person name="Iobst S."/>
            <person name="de Vazeille A.R."/>
            <person name="Buell C.R."/>
            <person name="Ying K."/>
            <person name="Li Y."/>
            <person name="Lu T."/>
            <person name="Huang Y."/>
            <person name="Zhao Q."/>
            <person name="Feng Q."/>
            <person name="Zhang L."/>
            <person name="Zhu J."/>
            <person name="Weng Q."/>
            <person name="Mu J."/>
            <person name="Lu Y."/>
            <person name="Fan D."/>
            <person name="Liu Y."/>
            <person name="Guan J."/>
            <person name="Zhang Y."/>
            <person name="Yu S."/>
            <person name="Liu X."/>
            <person name="Zhang Y."/>
            <person name="Hong G."/>
            <person name="Han B."/>
            <person name="Choisne N."/>
            <person name="Demange N."/>
            <person name="Orjeda G."/>
            <person name="Samain S."/>
            <person name="Cattolico L."/>
            <person name="Pelletier E."/>
            <person name="Couloux A."/>
            <person name="Segurens B."/>
            <person name="Wincker P."/>
            <person name="D'Hont A."/>
            <person name="Scarpelli C."/>
            <person name="Weissenbach J."/>
            <person name="Salanoubat M."/>
            <person name="Quetier F."/>
            <person name="Yu Y."/>
            <person name="Kim H.R."/>
            <person name="Rambo T."/>
            <person name="Currie J."/>
            <person name="Collura K."/>
            <person name="Luo M."/>
            <person name="Yang T."/>
            <person name="Ammiraju J.S.S."/>
            <person name="Engler F."/>
            <person name="Soderlund C."/>
            <person name="Wing R.A."/>
            <person name="Palmer L.E."/>
            <person name="de la Bastide M."/>
            <person name="Spiegel L."/>
            <person name="Nascimento L."/>
            <person name="Zutavern T."/>
            <person name="O'Shaughnessy A."/>
            <person name="Dike S."/>
            <person name="Dedhia N."/>
            <person name="Preston R."/>
            <person name="Balija V."/>
            <person name="McCombie W.R."/>
            <person name="Chow T."/>
            <person name="Chen H."/>
            <person name="Chung M."/>
            <person name="Chen C."/>
            <person name="Shaw J."/>
            <person name="Wu H."/>
            <person name="Hsiao K."/>
            <person name="Chao Y."/>
            <person name="Chu M."/>
            <person name="Cheng C."/>
            <person name="Hour A."/>
            <person name="Lee P."/>
            <person name="Lin S."/>
            <person name="Lin Y."/>
            <person name="Liou J."/>
            <person name="Liu S."/>
            <person name="Hsing Y."/>
            <person name="Raghuvanshi S."/>
            <person name="Mohanty A."/>
            <person name="Bharti A.K."/>
            <person name="Gaur A."/>
            <person name="Gupta V."/>
            <person name="Kumar D."/>
            <person name="Ravi V."/>
            <person name="Vij S."/>
            <person name="Kapur A."/>
            <person name="Khurana P."/>
            <person name="Khurana P."/>
            <person name="Khurana J.P."/>
            <person name="Tyagi A.K."/>
            <person name="Gaikwad K."/>
            <person name="Singh A."/>
            <person name="Dalal V."/>
            <person name="Srivastava S."/>
            <person name="Dixit A."/>
            <person name="Pal A.K."/>
            <person name="Ghazi I.A."/>
            <person name="Yadav M."/>
            <person name="Pandit A."/>
            <person name="Bhargava A."/>
            <person name="Sureshbabu K."/>
            <person name="Batra K."/>
            <person name="Sharma T.R."/>
            <person name="Mohapatra T."/>
            <person name="Singh N.K."/>
            <person name="Messing J."/>
            <person name="Nelson A.B."/>
            <person name="Fuks G."/>
            <person name="Kavchok S."/>
            <person name="Keizer G."/>
            <person name="Linton E."/>
            <person name="Llaca V."/>
            <person name="Song R."/>
            <person name="Tanyolac B."/>
            <person name="Young S."/>
            <person name="Ho-Il K."/>
            <person name="Hahn J.H."/>
            <person name="Sangsakoo G."/>
            <person name="Vanavichit A."/>
            <person name="de Mattos Luiz.A.T."/>
            <person name="Zimmer P.D."/>
            <person name="Malone G."/>
            <person name="Dellagostin O."/>
            <person name="de Oliveira A.C."/>
            <person name="Bevan M."/>
            <person name="Bancroft I."/>
            <person name="Minx P."/>
            <person name="Cordum H."/>
            <person name="Wilson R."/>
            <person name="Cheng Z."/>
            <person name="Jin W."/>
            <person name="Jiang J."/>
            <person name="Leong S.A."/>
            <person name="Iwama H."/>
            <person name="Gojobori T."/>
            <person name="Itoh T."/>
            <person name="Niimura Y."/>
            <person name="Fujii Y."/>
            <person name="Habara T."/>
            <person name="Sakai H."/>
            <person name="Sato Y."/>
            <person name="Wilson G."/>
            <person name="Kumar K."/>
            <person name="McCouch S."/>
            <person name="Juretic N."/>
            <person name="Hoen D."/>
            <person name="Wright S."/>
            <person name="Bruskiewich R."/>
            <person name="Bureau T."/>
            <person name="Miyao A."/>
            <person name="Hirochika H."/>
            <person name="Nishikawa T."/>
            <person name="Kadowaki K."/>
            <person name="Sugiura M."/>
            <person name="Burr B."/>
            <person name="Sasaki T."/>
        </authorList>
    </citation>
    <scope>NUCLEOTIDE SEQUENCE [LARGE SCALE GENOMIC DNA]</scope>
    <source>
        <strain evidence="4">cv. Nipponbare</strain>
    </source>
</reference>
<name>A0A0P0W6B9_ORYSJ</name>
<keyword evidence="4" id="KW-1185">Reference proteome</keyword>
<protein>
    <submittedName>
        <fullName evidence="3">Os04g0134601 protein</fullName>
    </submittedName>
</protein>
<feature type="domain" description="Legume lectin" evidence="2">
    <location>
        <begin position="1"/>
        <end position="108"/>
    </location>
</feature>
<sequence>MAFFLAYYPSSEPPRDSNGYNVGLSSEQGLARAQTNKATGKDRFIAVEFVVTYNYENDTSNDRICIGISSVREPNYSTVLPGNTRLEGSMTSYISFNSSTRMLVASLCGSMTILRWTLFK</sequence>
<dbReference type="InterPro" id="IPR013320">
    <property type="entry name" value="ConA-like_dom_sf"/>
</dbReference>
<dbReference type="Gene3D" id="2.60.120.200">
    <property type="match status" value="1"/>
</dbReference>
<dbReference type="PaxDb" id="39947-A0A0P0W6B9"/>
<dbReference type="Proteomes" id="UP000059680">
    <property type="component" value="Chromosome 4"/>
</dbReference>
<evidence type="ECO:0000313" key="3">
    <source>
        <dbReference type="EMBL" id="BAS87728.1"/>
    </source>
</evidence>
<dbReference type="InParanoid" id="A0A0P0W6B9"/>
<dbReference type="STRING" id="39947.A0A0P0W6B9"/>
<gene>
    <name evidence="3" type="ordered locus">Os04g0134601</name>
    <name evidence="3" type="ORF">OSNPB_040134601</name>
</gene>
<dbReference type="SMR" id="A0A0P0W6B9"/>
<accession>A0A0P0W6B9</accession>
<evidence type="ECO:0000259" key="2">
    <source>
        <dbReference type="Pfam" id="PF00139"/>
    </source>
</evidence>
<dbReference type="AlphaFoldDB" id="A0A0P0W6B9"/>
<reference evidence="3 4" key="3">
    <citation type="journal article" date="2013" name="Rice">
        <title>Improvement of the Oryza sativa Nipponbare reference genome using next generation sequence and optical map data.</title>
        <authorList>
            <person name="Kawahara Y."/>
            <person name="de la Bastide M."/>
            <person name="Hamilton J.P."/>
            <person name="Kanamori H."/>
            <person name="McCombie W.R."/>
            <person name="Ouyang S."/>
            <person name="Schwartz D.C."/>
            <person name="Tanaka T."/>
            <person name="Wu J."/>
            <person name="Zhou S."/>
            <person name="Childs K.L."/>
            <person name="Davidson R.M."/>
            <person name="Lin H."/>
            <person name="Quesada-Ocampo L."/>
            <person name="Vaillancourt B."/>
            <person name="Sakai H."/>
            <person name="Lee S.S."/>
            <person name="Kim J."/>
            <person name="Numa H."/>
            <person name="Itoh T."/>
            <person name="Buell C.R."/>
            <person name="Matsumoto T."/>
        </authorList>
    </citation>
    <scope>NUCLEOTIDE SEQUENCE [LARGE SCALE GENOMIC DNA]</scope>
    <source>
        <strain evidence="4">cv. Nipponbare</strain>
    </source>
</reference>
<dbReference type="InterPro" id="IPR001220">
    <property type="entry name" value="Legume_lectin_dom"/>
</dbReference>
<keyword evidence="1" id="KW-0430">Lectin</keyword>
<proteinExistence type="predicted"/>
<evidence type="ECO:0000313" key="4">
    <source>
        <dbReference type="Proteomes" id="UP000059680"/>
    </source>
</evidence>
<organism evidence="3 4">
    <name type="scientific">Oryza sativa subsp. japonica</name>
    <name type="common">Rice</name>
    <dbReference type="NCBI Taxonomy" id="39947"/>
    <lineage>
        <taxon>Eukaryota</taxon>
        <taxon>Viridiplantae</taxon>
        <taxon>Streptophyta</taxon>
        <taxon>Embryophyta</taxon>
        <taxon>Tracheophyta</taxon>
        <taxon>Spermatophyta</taxon>
        <taxon>Magnoliopsida</taxon>
        <taxon>Liliopsida</taxon>
        <taxon>Poales</taxon>
        <taxon>Poaceae</taxon>
        <taxon>BOP clade</taxon>
        <taxon>Oryzoideae</taxon>
        <taxon>Oryzeae</taxon>
        <taxon>Oryzinae</taxon>
        <taxon>Oryza</taxon>
        <taxon>Oryza sativa</taxon>
    </lineage>
</organism>
<reference evidence="3 4" key="2">
    <citation type="journal article" date="2013" name="Plant Cell Physiol.">
        <title>Rice Annotation Project Database (RAP-DB): an integrative and interactive database for rice genomics.</title>
        <authorList>
            <person name="Sakai H."/>
            <person name="Lee S.S."/>
            <person name="Tanaka T."/>
            <person name="Numa H."/>
            <person name="Kim J."/>
            <person name="Kawahara Y."/>
            <person name="Wakimoto H."/>
            <person name="Yang C.C."/>
            <person name="Iwamoto M."/>
            <person name="Abe T."/>
            <person name="Yamada Y."/>
            <person name="Muto A."/>
            <person name="Inokuchi H."/>
            <person name="Ikemura T."/>
            <person name="Matsumoto T."/>
            <person name="Sasaki T."/>
            <person name="Itoh T."/>
        </authorList>
    </citation>
    <scope>NUCLEOTIDE SEQUENCE [LARGE SCALE GENOMIC DNA]</scope>
    <source>
        <strain evidence="4">cv. Nipponbare</strain>
    </source>
</reference>
<dbReference type="EMBL" id="AP014960">
    <property type="protein sequence ID" value="BAS87728.1"/>
    <property type="molecule type" value="Genomic_DNA"/>
</dbReference>